<organism evidence="2">
    <name type="scientific">Micromonas pusilla (strain CCMP1545)</name>
    <name type="common">Picoplanktonic green alga</name>
    <dbReference type="NCBI Taxonomy" id="564608"/>
    <lineage>
        <taxon>Eukaryota</taxon>
        <taxon>Viridiplantae</taxon>
        <taxon>Chlorophyta</taxon>
        <taxon>Mamiellophyceae</taxon>
        <taxon>Mamiellales</taxon>
        <taxon>Mamiellaceae</taxon>
        <taxon>Micromonas</taxon>
    </lineage>
</organism>
<dbReference type="KEGG" id="mpp:MICPUCDRAFT_61348"/>
<gene>
    <name evidence="1" type="ORF">MICPUCDRAFT_61348</name>
</gene>
<proteinExistence type="predicted"/>
<name>C1MHH6_MICPC</name>
<evidence type="ECO:0000313" key="1">
    <source>
        <dbReference type="EMBL" id="EEH60747.1"/>
    </source>
</evidence>
<dbReference type="RefSeq" id="XP_003055495.1">
    <property type="nucleotide sequence ID" value="XM_003055449.1"/>
</dbReference>
<dbReference type="AlphaFoldDB" id="C1MHH6"/>
<protein>
    <submittedName>
        <fullName evidence="1">Predicted protein</fullName>
    </submittedName>
</protein>
<sequence length="174" mass="19277">MAIVRHFPPADLPDAWRLTPFGLFGLRGLPTLPDPRPSSFLSVETVRSSARIFFLAALSSRVSSSVCFAFLWCERAADSRFLRCRSSALSSFSSSVSMSTSPFFLRPFFFGGSVMTGSSAAAPRPRRLLRRRDPAAAEHRARGRLERHRRRERRLDVAAAAAAAAASLVRHQEL</sequence>
<keyword evidence="2" id="KW-1185">Reference proteome</keyword>
<evidence type="ECO:0000313" key="2">
    <source>
        <dbReference type="Proteomes" id="UP000001876"/>
    </source>
</evidence>
<accession>C1MHH6</accession>
<dbReference type="EMBL" id="GG663735">
    <property type="protein sequence ID" value="EEH60747.1"/>
    <property type="molecule type" value="Genomic_DNA"/>
</dbReference>
<dbReference type="GeneID" id="9680813"/>
<reference evidence="1 2" key="1">
    <citation type="journal article" date="2009" name="Science">
        <title>Green evolution and dynamic adaptations revealed by genomes of the marine picoeukaryotes Micromonas.</title>
        <authorList>
            <person name="Worden A.Z."/>
            <person name="Lee J.H."/>
            <person name="Mock T."/>
            <person name="Rouze P."/>
            <person name="Simmons M.P."/>
            <person name="Aerts A.L."/>
            <person name="Allen A.E."/>
            <person name="Cuvelier M.L."/>
            <person name="Derelle E."/>
            <person name="Everett M.V."/>
            <person name="Foulon E."/>
            <person name="Grimwood J."/>
            <person name="Gundlach H."/>
            <person name="Henrissat B."/>
            <person name="Napoli C."/>
            <person name="McDonald S.M."/>
            <person name="Parker M.S."/>
            <person name="Rombauts S."/>
            <person name="Salamov A."/>
            <person name="Von Dassow P."/>
            <person name="Badger J.H."/>
            <person name="Coutinho P.M."/>
            <person name="Demir E."/>
            <person name="Dubchak I."/>
            <person name="Gentemann C."/>
            <person name="Eikrem W."/>
            <person name="Gready J.E."/>
            <person name="John U."/>
            <person name="Lanier W."/>
            <person name="Lindquist E.A."/>
            <person name="Lucas S."/>
            <person name="Mayer K.F."/>
            <person name="Moreau H."/>
            <person name="Not F."/>
            <person name="Otillar R."/>
            <person name="Panaud O."/>
            <person name="Pangilinan J."/>
            <person name="Paulsen I."/>
            <person name="Piegu B."/>
            <person name="Poliakov A."/>
            <person name="Robbens S."/>
            <person name="Schmutz J."/>
            <person name="Toulza E."/>
            <person name="Wyss T."/>
            <person name="Zelensky A."/>
            <person name="Zhou K."/>
            <person name="Armbrust E.V."/>
            <person name="Bhattacharya D."/>
            <person name="Goodenough U.W."/>
            <person name="Van de Peer Y."/>
            <person name="Grigoriev I.V."/>
        </authorList>
    </citation>
    <scope>NUCLEOTIDE SEQUENCE [LARGE SCALE GENOMIC DNA]</scope>
    <source>
        <strain evidence="1 2">CCMP1545</strain>
    </source>
</reference>
<dbReference type="Proteomes" id="UP000001876">
    <property type="component" value="Unassembled WGS sequence"/>
</dbReference>